<proteinExistence type="predicted"/>
<feature type="domain" description="Fatty acid desaturase" evidence="2">
    <location>
        <begin position="76"/>
        <end position="345"/>
    </location>
</feature>
<keyword evidence="3" id="KW-0560">Oxidoreductase</keyword>
<dbReference type="InterPro" id="IPR005804">
    <property type="entry name" value="FA_desaturase_dom"/>
</dbReference>
<feature type="transmembrane region" description="Helical" evidence="1">
    <location>
        <begin position="170"/>
        <end position="190"/>
    </location>
</feature>
<keyword evidence="4" id="KW-1185">Reference proteome</keyword>
<dbReference type="PANTHER" id="PTHR19353">
    <property type="entry name" value="FATTY ACID DESATURASE 2"/>
    <property type="match status" value="1"/>
</dbReference>
<dbReference type="GO" id="GO:0016491">
    <property type="term" value="F:oxidoreductase activity"/>
    <property type="evidence" value="ECO:0007669"/>
    <property type="project" value="UniProtKB-KW"/>
</dbReference>
<dbReference type="CDD" id="cd03506">
    <property type="entry name" value="Delta6-FADS-like"/>
    <property type="match status" value="1"/>
</dbReference>
<dbReference type="Pfam" id="PF00487">
    <property type="entry name" value="FA_desaturase"/>
    <property type="match status" value="1"/>
</dbReference>
<gene>
    <name evidence="3" type="ORF">ACFPM8_14190</name>
</gene>
<protein>
    <submittedName>
        <fullName evidence="3">Acyl-CoA desaturase</fullName>
        <ecNumber evidence="3">1.14.19.-</ecNumber>
    </submittedName>
</protein>
<feature type="transmembrane region" description="Helical" evidence="1">
    <location>
        <begin position="48"/>
        <end position="68"/>
    </location>
</feature>
<dbReference type="EMBL" id="JBHSMT010000026">
    <property type="protein sequence ID" value="MFC5475108.1"/>
    <property type="molecule type" value="Genomic_DNA"/>
</dbReference>
<keyword evidence="1" id="KW-0812">Transmembrane</keyword>
<feature type="transmembrane region" description="Helical" evidence="1">
    <location>
        <begin position="74"/>
        <end position="93"/>
    </location>
</feature>
<evidence type="ECO:0000313" key="3">
    <source>
        <dbReference type="EMBL" id="MFC5475108.1"/>
    </source>
</evidence>
<reference evidence="4" key="1">
    <citation type="journal article" date="2019" name="Int. J. Syst. Evol. Microbiol.">
        <title>The Global Catalogue of Microorganisms (GCM) 10K type strain sequencing project: providing services to taxonomists for standard genome sequencing and annotation.</title>
        <authorList>
            <consortium name="The Broad Institute Genomics Platform"/>
            <consortium name="The Broad Institute Genome Sequencing Center for Infectious Disease"/>
            <person name="Wu L."/>
            <person name="Ma J."/>
        </authorList>
    </citation>
    <scope>NUCLEOTIDE SEQUENCE [LARGE SCALE GENOMIC DNA]</scope>
    <source>
        <strain evidence="4">JCM 17066</strain>
    </source>
</reference>
<evidence type="ECO:0000313" key="4">
    <source>
        <dbReference type="Proteomes" id="UP001596045"/>
    </source>
</evidence>
<comment type="caution">
    <text evidence="3">The sequence shown here is derived from an EMBL/GenBank/DDBJ whole genome shotgun (WGS) entry which is preliminary data.</text>
</comment>
<keyword evidence="1" id="KW-0472">Membrane</keyword>
<evidence type="ECO:0000256" key="1">
    <source>
        <dbReference type="SAM" id="Phobius"/>
    </source>
</evidence>
<feature type="transmembrane region" description="Helical" evidence="1">
    <location>
        <begin position="244"/>
        <end position="265"/>
    </location>
</feature>
<keyword evidence="1" id="KW-1133">Transmembrane helix</keyword>
<accession>A0ABW0MA67</accession>
<dbReference type="Proteomes" id="UP001596045">
    <property type="component" value="Unassembled WGS sequence"/>
</dbReference>
<sequence>MTNNNTPILAPLRFKQAAESAFRQELRQEAQSYLDQRGEHRFGNGWQLVKGAFLAALAGALYWCALHADRPLQFIPAYFGFIFVAMVLAMNLLHDAAHQAVFRSAALNRLLIRIVSIPVGIDPDFWVIRHVHFHHTYANIDGYDLDIEPNPFLRQTPFQRWLPQFRYQHMYWPLIAALSLPYLCWYSDWIDRLGQTKIVAQGSRSGWPSWPLFLSAKLVHLCVVLVLPIWLLPNIGWGQVLACYFLGLMLASCFLVAMILGTHWAEVDFFQAPADGKMPHTWLEHTFHTSCDWAPRPRWLGYWLGGLNYHLTHHLFPTYSHRHYRQLAGIIARLAVKHRLAYRELNYVQLITSQQKFLKAMGGKPSKVE</sequence>
<feature type="transmembrane region" description="Helical" evidence="1">
    <location>
        <begin position="210"/>
        <end position="232"/>
    </location>
</feature>
<dbReference type="InterPro" id="IPR012171">
    <property type="entry name" value="Fatty_acid_desaturase"/>
</dbReference>
<dbReference type="PANTHER" id="PTHR19353:SF13">
    <property type="entry name" value="FATTY ACID DESATURASE 6"/>
    <property type="match status" value="1"/>
</dbReference>
<dbReference type="RefSeq" id="WP_378998213.1">
    <property type="nucleotide sequence ID" value="NZ_JBHSMT010000026.1"/>
</dbReference>
<dbReference type="EC" id="1.14.19.-" evidence="3"/>
<evidence type="ECO:0000259" key="2">
    <source>
        <dbReference type="Pfam" id="PF00487"/>
    </source>
</evidence>
<organism evidence="3 4">
    <name type="scientific">Paraherbaspirillum soli</name>
    <dbReference type="NCBI Taxonomy" id="631222"/>
    <lineage>
        <taxon>Bacteria</taxon>
        <taxon>Pseudomonadati</taxon>
        <taxon>Pseudomonadota</taxon>
        <taxon>Betaproteobacteria</taxon>
        <taxon>Burkholderiales</taxon>
        <taxon>Oxalobacteraceae</taxon>
        <taxon>Paraherbaspirillum</taxon>
    </lineage>
</organism>
<name>A0ABW0MA67_9BURK</name>